<dbReference type="Gene3D" id="1.10.10.2520">
    <property type="entry name" value="Cell wall hydrolase SleB, domain 1"/>
    <property type="match status" value="1"/>
</dbReference>
<reference evidence="2" key="1">
    <citation type="submission" date="2020-04" db="EMBL/GenBank/DDBJ databases">
        <authorList>
            <person name="Chiriac C."/>
            <person name="Salcher M."/>
            <person name="Ghai R."/>
            <person name="Kavagutti S V."/>
        </authorList>
    </citation>
    <scope>NUCLEOTIDE SEQUENCE</scope>
</reference>
<evidence type="ECO:0000313" key="2">
    <source>
        <dbReference type="EMBL" id="CAB4127849.1"/>
    </source>
</evidence>
<evidence type="ECO:0000259" key="1">
    <source>
        <dbReference type="Pfam" id="PF07486"/>
    </source>
</evidence>
<dbReference type="Pfam" id="PF07486">
    <property type="entry name" value="Hydrolase_2"/>
    <property type="match status" value="1"/>
</dbReference>
<keyword evidence="2" id="KW-0378">Hydrolase</keyword>
<dbReference type="EMBL" id="LR796215">
    <property type="protein sequence ID" value="CAB4127849.1"/>
    <property type="molecule type" value="Genomic_DNA"/>
</dbReference>
<proteinExistence type="predicted"/>
<accession>A0A6J5L7L2</accession>
<organism evidence="2">
    <name type="scientific">uncultured Caudovirales phage</name>
    <dbReference type="NCBI Taxonomy" id="2100421"/>
    <lineage>
        <taxon>Viruses</taxon>
        <taxon>Duplodnaviria</taxon>
        <taxon>Heunggongvirae</taxon>
        <taxon>Uroviricota</taxon>
        <taxon>Caudoviricetes</taxon>
        <taxon>Peduoviridae</taxon>
        <taxon>Maltschvirus</taxon>
        <taxon>Maltschvirus maltsch</taxon>
    </lineage>
</organism>
<feature type="domain" description="Cell wall hydrolase SleB" evidence="1">
    <location>
        <begin position="20"/>
        <end position="119"/>
    </location>
</feature>
<dbReference type="GO" id="GO:0016787">
    <property type="term" value="F:hydrolase activity"/>
    <property type="evidence" value="ECO:0007669"/>
    <property type="project" value="UniProtKB-KW"/>
</dbReference>
<protein>
    <submittedName>
        <fullName evidence="2">Cell wall hydrolase, SleB</fullName>
    </submittedName>
</protein>
<dbReference type="InterPro" id="IPR011105">
    <property type="entry name" value="Cell_wall_hydrolase_SleB"/>
</dbReference>
<dbReference type="InterPro" id="IPR042047">
    <property type="entry name" value="SleB_dom1"/>
</dbReference>
<gene>
    <name evidence="2" type="ORF">UFOVP96_25</name>
</gene>
<sequence length="129" mass="15496">MIDQALLCLAQTIHMESSVERKEAQIAVGYVLMRRADFDPKQVCVEMKKPYQFSWYGKVKPPEHKEINPYFLDLAYRIMHRLEPDYSYGATNFHDTTIKKPTSWFKLKKTVQWSHMIFYKMEETKYAQY</sequence>
<name>A0A6J5L7L2_9CAUD</name>